<reference evidence="1" key="2">
    <citation type="submission" date="2025-08" db="UniProtKB">
        <authorList>
            <consortium name="Ensembl"/>
        </authorList>
    </citation>
    <scope>IDENTIFICATION</scope>
</reference>
<accession>A0A4W2F1X7</accession>
<reference evidence="1" key="3">
    <citation type="submission" date="2025-09" db="UniProtKB">
        <authorList>
            <consortium name="Ensembl"/>
        </authorList>
    </citation>
    <scope>IDENTIFICATION</scope>
</reference>
<evidence type="ECO:0000313" key="1">
    <source>
        <dbReference type="Ensembl" id="ENSBIXP00000043390.1"/>
    </source>
</evidence>
<dbReference type="Ensembl" id="ENSBIXT00000052183.1">
    <property type="protein sequence ID" value="ENSBIXP00000043390.1"/>
    <property type="gene ID" value="ENSBIXG00000027493.1"/>
</dbReference>
<organism evidence="1 2">
    <name type="scientific">Bos indicus x Bos taurus</name>
    <name type="common">Hybrid cattle</name>
    <dbReference type="NCBI Taxonomy" id="30522"/>
    <lineage>
        <taxon>Eukaryota</taxon>
        <taxon>Metazoa</taxon>
        <taxon>Chordata</taxon>
        <taxon>Craniata</taxon>
        <taxon>Vertebrata</taxon>
        <taxon>Euteleostomi</taxon>
        <taxon>Mammalia</taxon>
        <taxon>Eutheria</taxon>
        <taxon>Laurasiatheria</taxon>
        <taxon>Artiodactyla</taxon>
        <taxon>Ruminantia</taxon>
        <taxon>Pecora</taxon>
        <taxon>Bovidae</taxon>
        <taxon>Bovinae</taxon>
        <taxon>Bos</taxon>
    </lineage>
</organism>
<protein>
    <submittedName>
        <fullName evidence="1">Uncharacterized protein</fullName>
    </submittedName>
</protein>
<dbReference type="Proteomes" id="UP000314981">
    <property type="component" value="Chromosome 3"/>
</dbReference>
<sequence>MALGEPLYKSEYIKMAPENKVSGQSVLPPFKQFSKGCIFSFTYWGPHLY</sequence>
<keyword evidence="2" id="KW-1185">Reference proteome</keyword>
<name>A0A4W2F1X7_BOBOX</name>
<proteinExistence type="predicted"/>
<dbReference type="AlphaFoldDB" id="A0A4W2F1X7"/>
<reference evidence="1 2" key="1">
    <citation type="submission" date="2018-11" db="EMBL/GenBank/DDBJ databases">
        <title>Haplotype-resolved cattle genomes.</title>
        <authorList>
            <person name="Low W.Y."/>
            <person name="Tearle R."/>
            <person name="Bickhart D.M."/>
            <person name="Rosen B.D."/>
            <person name="Koren S."/>
            <person name="Rhie A."/>
            <person name="Hiendleder S."/>
            <person name="Phillippy A.M."/>
            <person name="Smith T.P.L."/>
            <person name="Williams J.L."/>
        </authorList>
    </citation>
    <scope>NUCLEOTIDE SEQUENCE [LARGE SCALE GENOMIC DNA]</scope>
</reference>
<evidence type="ECO:0000313" key="2">
    <source>
        <dbReference type="Proteomes" id="UP000314981"/>
    </source>
</evidence>